<dbReference type="Proteomes" id="UP001500507">
    <property type="component" value="Unassembled WGS sequence"/>
</dbReference>
<feature type="signal peptide" evidence="1">
    <location>
        <begin position="1"/>
        <end position="25"/>
    </location>
</feature>
<dbReference type="Pfam" id="PF00561">
    <property type="entry name" value="Abhydrolase_1"/>
    <property type="match status" value="1"/>
</dbReference>
<evidence type="ECO:0000259" key="2">
    <source>
        <dbReference type="Pfam" id="PF00561"/>
    </source>
</evidence>
<dbReference type="InterPro" id="IPR050266">
    <property type="entry name" value="AB_hydrolase_sf"/>
</dbReference>
<dbReference type="Gene3D" id="3.40.50.1820">
    <property type="entry name" value="alpha/beta hydrolase"/>
    <property type="match status" value="1"/>
</dbReference>
<evidence type="ECO:0000256" key="1">
    <source>
        <dbReference type="SAM" id="SignalP"/>
    </source>
</evidence>
<dbReference type="RefSeq" id="WP_343768318.1">
    <property type="nucleotide sequence ID" value="NZ_BAAAFG010000016.1"/>
</dbReference>
<accession>A0ABN1MJG1</accession>
<dbReference type="PANTHER" id="PTHR43798:SF33">
    <property type="entry name" value="HYDROLASE, PUTATIVE (AFU_ORTHOLOGUE AFUA_2G14860)-RELATED"/>
    <property type="match status" value="1"/>
</dbReference>
<feature type="domain" description="AB hydrolase-1" evidence="2">
    <location>
        <begin position="68"/>
        <end position="172"/>
    </location>
</feature>
<proteinExistence type="predicted"/>
<evidence type="ECO:0000313" key="4">
    <source>
        <dbReference type="Proteomes" id="UP001500507"/>
    </source>
</evidence>
<dbReference type="InterPro" id="IPR029058">
    <property type="entry name" value="AB_hydrolase_fold"/>
</dbReference>
<keyword evidence="1" id="KW-0732">Signal</keyword>
<name>A0ABN1MJG1_9FLAO</name>
<comment type="caution">
    <text evidence="3">The sequence shown here is derived from an EMBL/GenBank/DDBJ whole genome shotgun (WGS) entry which is preliminary data.</text>
</comment>
<dbReference type="SUPFAM" id="SSF53474">
    <property type="entry name" value="alpha/beta-Hydrolases"/>
    <property type="match status" value="1"/>
</dbReference>
<organism evidence="3 4">
    <name type="scientific">Gangjinia marincola</name>
    <dbReference type="NCBI Taxonomy" id="578463"/>
    <lineage>
        <taxon>Bacteria</taxon>
        <taxon>Pseudomonadati</taxon>
        <taxon>Bacteroidota</taxon>
        <taxon>Flavobacteriia</taxon>
        <taxon>Flavobacteriales</taxon>
        <taxon>Flavobacteriaceae</taxon>
        <taxon>Gangjinia</taxon>
    </lineage>
</organism>
<dbReference type="PROSITE" id="PS51257">
    <property type="entry name" value="PROKAR_LIPOPROTEIN"/>
    <property type="match status" value="1"/>
</dbReference>
<dbReference type="PRINTS" id="PR00111">
    <property type="entry name" value="ABHYDROLASE"/>
</dbReference>
<dbReference type="PANTHER" id="PTHR43798">
    <property type="entry name" value="MONOACYLGLYCEROL LIPASE"/>
    <property type="match status" value="1"/>
</dbReference>
<dbReference type="InterPro" id="IPR000639">
    <property type="entry name" value="Epox_hydrolase-like"/>
</dbReference>
<sequence length="332" mass="36478">MKNKINNLRSLIIILVSAFAVISCSDDDDNNAGNENQLLLQHRANLNSVEVSGNTMAYLEYGPTNGEVLILFHGIPTSSFLYRNVAEQIASQSGYRVIAPDFLGFGASDKPQTAGLYTLSAQATRMYEFADALNIDNFVLGLHDIGGVIGTEMMKQDTSRIDGLIVADTSVWFEGVTPSATNAQIFSGQATPEEVWSQLNNYEFAEFTTNEFLIMGLTNDALITDEFLEAYTIPINEGASQAYIDFFKTIGGILGDPSGTDELLQNFNKPVAIIWGQDDAFFDVNIVAARYEAQFAVPQNRITIVPNAGHYIQEEAPDEYINAVVEFLDEAF</sequence>
<gene>
    <name evidence="3" type="ORF">GCM10009117_25270</name>
</gene>
<dbReference type="EMBL" id="BAAAFG010000016">
    <property type="protein sequence ID" value="GAA0873380.1"/>
    <property type="molecule type" value="Genomic_DNA"/>
</dbReference>
<feature type="chain" id="PRO_5045235091" description="AB hydrolase-1 domain-containing protein" evidence="1">
    <location>
        <begin position="26"/>
        <end position="332"/>
    </location>
</feature>
<keyword evidence="4" id="KW-1185">Reference proteome</keyword>
<protein>
    <recommendedName>
        <fullName evidence="2">AB hydrolase-1 domain-containing protein</fullName>
    </recommendedName>
</protein>
<evidence type="ECO:0000313" key="3">
    <source>
        <dbReference type="EMBL" id="GAA0873380.1"/>
    </source>
</evidence>
<dbReference type="PRINTS" id="PR00412">
    <property type="entry name" value="EPOXHYDRLASE"/>
</dbReference>
<reference evidence="3 4" key="1">
    <citation type="journal article" date="2019" name="Int. J. Syst. Evol. Microbiol.">
        <title>The Global Catalogue of Microorganisms (GCM) 10K type strain sequencing project: providing services to taxonomists for standard genome sequencing and annotation.</title>
        <authorList>
            <consortium name="The Broad Institute Genomics Platform"/>
            <consortium name="The Broad Institute Genome Sequencing Center for Infectious Disease"/>
            <person name="Wu L."/>
            <person name="Ma J."/>
        </authorList>
    </citation>
    <scope>NUCLEOTIDE SEQUENCE [LARGE SCALE GENOMIC DNA]</scope>
    <source>
        <strain evidence="3 4">JCM 16082</strain>
    </source>
</reference>
<dbReference type="InterPro" id="IPR000073">
    <property type="entry name" value="AB_hydrolase_1"/>
</dbReference>